<dbReference type="Pfam" id="PF00069">
    <property type="entry name" value="Pkinase"/>
    <property type="match status" value="1"/>
</dbReference>
<evidence type="ECO:0000256" key="1">
    <source>
        <dbReference type="ARBA" id="ARBA00012513"/>
    </source>
</evidence>
<keyword evidence="5" id="KW-0418">Kinase</keyword>
<dbReference type="InterPro" id="IPR011009">
    <property type="entry name" value="Kinase-like_dom_sf"/>
</dbReference>
<proteinExistence type="predicted"/>
<organism evidence="10">
    <name type="scientific">Haptolina brevifila</name>
    <dbReference type="NCBI Taxonomy" id="156173"/>
    <lineage>
        <taxon>Eukaryota</taxon>
        <taxon>Haptista</taxon>
        <taxon>Haptophyta</taxon>
        <taxon>Prymnesiophyceae</taxon>
        <taxon>Prymnesiales</taxon>
        <taxon>Prymnesiaceae</taxon>
        <taxon>Haptolina</taxon>
    </lineage>
</organism>
<dbReference type="SUPFAM" id="SSF56112">
    <property type="entry name" value="Protein kinase-like (PK-like)"/>
    <property type="match status" value="1"/>
</dbReference>
<dbReference type="GO" id="GO:0005524">
    <property type="term" value="F:ATP binding"/>
    <property type="evidence" value="ECO:0007669"/>
    <property type="project" value="UniProtKB-KW"/>
</dbReference>
<sequence length="320" mass="36027">MEVVELTASGCSSLYNWLLSFCCAVGCSTQTMTINSRTLRVIRMLAEGGFSFVYLVESGTEKYALKKVLCQLPEQSEAARKEIEVHSAIDHKNCMPLVDHSVVELPNGEEFRLLMPLYPHGTLLDKCVKHMQAETRFSEREALTIFLGVLEGVAAFHEHNPPWAHRDIKPANVLLDDGDVPVLMDFGSVKEARIDITSRTQALLMQEDAAQNCSMPYRAPELFDVPSDATIDERTDVFSLGATLYATAFYYSPFECTFQDNTQRVVECSHLRVIGGAQYPKTHEYSDAFIELIEWQLTVDPKKRPTVHQVISKVKQMLKA</sequence>
<evidence type="ECO:0000256" key="4">
    <source>
        <dbReference type="ARBA" id="ARBA00022741"/>
    </source>
</evidence>
<keyword evidence="4" id="KW-0547">Nucleotide-binding</keyword>
<dbReference type="EC" id="2.7.11.1" evidence="1"/>
<evidence type="ECO:0000256" key="7">
    <source>
        <dbReference type="ARBA" id="ARBA00047899"/>
    </source>
</evidence>
<dbReference type="InterPro" id="IPR000719">
    <property type="entry name" value="Prot_kinase_dom"/>
</dbReference>
<dbReference type="SMART" id="SM00220">
    <property type="entry name" value="S_TKc"/>
    <property type="match status" value="1"/>
</dbReference>
<keyword evidence="2" id="KW-0723">Serine/threonine-protein kinase</keyword>
<dbReference type="InterPro" id="IPR052239">
    <property type="entry name" value="Ser/Thr-specific_kinases"/>
</dbReference>
<accession>A0A7S2N418</accession>
<evidence type="ECO:0000313" key="10">
    <source>
        <dbReference type="EMBL" id="CAD9518872.1"/>
    </source>
</evidence>
<dbReference type="GO" id="GO:0004674">
    <property type="term" value="F:protein serine/threonine kinase activity"/>
    <property type="evidence" value="ECO:0007669"/>
    <property type="project" value="UniProtKB-KW"/>
</dbReference>
<dbReference type="Gene3D" id="1.10.510.10">
    <property type="entry name" value="Transferase(Phosphotransferase) domain 1"/>
    <property type="match status" value="1"/>
</dbReference>
<dbReference type="PANTHER" id="PTHR45998:SF2">
    <property type="entry name" value="SERINE_THREONINE-PROTEIN KINASE 16"/>
    <property type="match status" value="1"/>
</dbReference>
<dbReference type="PROSITE" id="PS50011">
    <property type="entry name" value="PROTEIN_KINASE_DOM"/>
    <property type="match status" value="1"/>
</dbReference>
<comment type="catalytic activity">
    <reaction evidence="8">
        <text>L-seryl-[protein] + ATP = O-phospho-L-seryl-[protein] + ADP + H(+)</text>
        <dbReference type="Rhea" id="RHEA:17989"/>
        <dbReference type="Rhea" id="RHEA-COMP:9863"/>
        <dbReference type="Rhea" id="RHEA-COMP:11604"/>
        <dbReference type="ChEBI" id="CHEBI:15378"/>
        <dbReference type="ChEBI" id="CHEBI:29999"/>
        <dbReference type="ChEBI" id="CHEBI:30616"/>
        <dbReference type="ChEBI" id="CHEBI:83421"/>
        <dbReference type="ChEBI" id="CHEBI:456216"/>
        <dbReference type="EC" id="2.7.11.1"/>
    </reaction>
</comment>
<evidence type="ECO:0000256" key="8">
    <source>
        <dbReference type="ARBA" id="ARBA00048679"/>
    </source>
</evidence>
<dbReference type="EMBL" id="HBGU01062188">
    <property type="protein sequence ID" value="CAD9518872.1"/>
    <property type="molecule type" value="Transcribed_RNA"/>
</dbReference>
<protein>
    <recommendedName>
        <fullName evidence="1">non-specific serine/threonine protein kinase</fullName>
        <ecNumber evidence="1">2.7.11.1</ecNumber>
    </recommendedName>
</protein>
<name>A0A7S2N418_9EUKA</name>
<keyword evidence="6" id="KW-0067">ATP-binding</keyword>
<evidence type="ECO:0000259" key="9">
    <source>
        <dbReference type="PROSITE" id="PS50011"/>
    </source>
</evidence>
<keyword evidence="3" id="KW-0808">Transferase</keyword>
<gene>
    <name evidence="10" type="ORF">CBRE1094_LOCUS33903</name>
</gene>
<dbReference type="AlphaFoldDB" id="A0A7S2N418"/>
<evidence type="ECO:0000256" key="3">
    <source>
        <dbReference type="ARBA" id="ARBA00022679"/>
    </source>
</evidence>
<comment type="catalytic activity">
    <reaction evidence="7">
        <text>L-threonyl-[protein] + ATP = O-phospho-L-threonyl-[protein] + ADP + H(+)</text>
        <dbReference type="Rhea" id="RHEA:46608"/>
        <dbReference type="Rhea" id="RHEA-COMP:11060"/>
        <dbReference type="Rhea" id="RHEA-COMP:11605"/>
        <dbReference type="ChEBI" id="CHEBI:15378"/>
        <dbReference type="ChEBI" id="CHEBI:30013"/>
        <dbReference type="ChEBI" id="CHEBI:30616"/>
        <dbReference type="ChEBI" id="CHEBI:61977"/>
        <dbReference type="ChEBI" id="CHEBI:456216"/>
        <dbReference type="EC" id="2.7.11.1"/>
    </reaction>
</comment>
<evidence type="ECO:0000256" key="2">
    <source>
        <dbReference type="ARBA" id="ARBA00022527"/>
    </source>
</evidence>
<dbReference type="GO" id="GO:0005737">
    <property type="term" value="C:cytoplasm"/>
    <property type="evidence" value="ECO:0007669"/>
    <property type="project" value="TreeGrafter"/>
</dbReference>
<dbReference type="PANTHER" id="PTHR45998">
    <property type="entry name" value="SERINE/THREONINE-PROTEIN KINASE 16"/>
    <property type="match status" value="1"/>
</dbReference>
<evidence type="ECO:0000256" key="5">
    <source>
        <dbReference type="ARBA" id="ARBA00022777"/>
    </source>
</evidence>
<evidence type="ECO:0000256" key="6">
    <source>
        <dbReference type="ARBA" id="ARBA00022840"/>
    </source>
</evidence>
<feature type="domain" description="Protein kinase" evidence="9">
    <location>
        <begin position="39"/>
        <end position="318"/>
    </location>
</feature>
<reference evidence="10" key="1">
    <citation type="submission" date="2021-01" db="EMBL/GenBank/DDBJ databases">
        <authorList>
            <person name="Corre E."/>
            <person name="Pelletier E."/>
            <person name="Niang G."/>
            <person name="Scheremetjew M."/>
            <person name="Finn R."/>
            <person name="Kale V."/>
            <person name="Holt S."/>
            <person name="Cochrane G."/>
            <person name="Meng A."/>
            <person name="Brown T."/>
            <person name="Cohen L."/>
        </authorList>
    </citation>
    <scope>NUCLEOTIDE SEQUENCE</scope>
    <source>
        <strain evidence="10">UTEX LB 985</strain>
    </source>
</reference>